<accession>A0A1Y1Y2M3</accession>
<evidence type="ECO:0000313" key="2">
    <source>
        <dbReference type="Proteomes" id="UP000193498"/>
    </source>
</evidence>
<organism evidence="1 2">
    <name type="scientific">Basidiobolus meristosporus CBS 931.73</name>
    <dbReference type="NCBI Taxonomy" id="1314790"/>
    <lineage>
        <taxon>Eukaryota</taxon>
        <taxon>Fungi</taxon>
        <taxon>Fungi incertae sedis</taxon>
        <taxon>Zoopagomycota</taxon>
        <taxon>Entomophthoromycotina</taxon>
        <taxon>Basidiobolomycetes</taxon>
        <taxon>Basidiobolales</taxon>
        <taxon>Basidiobolaceae</taxon>
        <taxon>Basidiobolus</taxon>
    </lineage>
</organism>
<dbReference type="OrthoDB" id="2414917at2759"/>
<gene>
    <name evidence="1" type="ORF">K493DRAFT_44854</name>
</gene>
<dbReference type="InParanoid" id="A0A1Y1Y2M3"/>
<proteinExistence type="predicted"/>
<protein>
    <submittedName>
        <fullName evidence="1">Uncharacterized protein</fullName>
    </submittedName>
</protein>
<evidence type="ECO:0000313" key="1">
    <source>
        <dbReference type="EMBL" id="ORX92253.1"/>
    </source>
</evidence>
<comment type="caution">
    <text evidence="1">The sequence shown here is derived from an EMBL/GenBank/DDBJ whole genome shotgun (WGS) entry which is preliminary data.</text>
</comment>
<name>A0A1Y1Y2M3_9FUNG</name>
<dbReference type="EMBL" id="MCFE01000286">
    <property type="protein sequence ID" value="ORX92253.1"/>
    <property type="molecule type" value="Genomic_DNA"/>
</dbReference>
<dbReference type="AlphaFoldDB" id="A0A1Y1Y2M3"/>
<keyword evidence="2" id="KW-1185">Reference proteome</keyword>
<dbReference type="Proteomes" id="UP000193498">
    <property type="component" value="Unassembled WGS sequence"/>
</dbReference>
<reference evidence="1 2" key="1">
    <citation type="submission" date="2016-07" db="EMBL/GenBank/DDBJ databases">
        <title>Pervasive Adenine N6-methylation of Active Genes in Fungi.</title>
        <authorList>
            <consortium name="DOE Joint Genome Institute"/>
            <person name="Mondo S.J."/>
            <person name="Dannebaum R.O."/>
            <person name="Kuo R.C."/>
            <person name="Labutti K."/>
            <person name="Haridas S."/>
            <person name="Kuo A."/>
            <person name="Salamov A."/>
            <person name="Ahrendt S.R."/>
            <person name="Lipzen A."/>
            <person name="Sullivan W."/>
            <person name="Andreopoulos W.B."/>
            <person name="Clum A."/>
            <person name="Lindquist E."/>
            <person name="Daum C."/>
            <person name="Ramamoorthy G.K."/>
            <person name="Gryganskyi A."/>
            <person name="Culley D."/>
            <person name="Magnuson J.K."/>
            <person name="James T.Y."/>
            <person name="O'Malley M.A."/>
            <person name="Stajich J.E."/>
            <person name="Spatafora J.W."/>
            <person name="Visel A."/>
            <person name="Grigoriev I.V."/>
        </authorList>
    </citation>
    <scope>NUCLEOTIDE SEQUENCE [LARGE SCALE GENOMIC DNA]</scope>
    <source>
        <strain evidence="1 2">CBS 931.73</strain>
    </source>
</reference>
<dbReference type="STRING" id="1314790.A0A1Y1Y2M3"/>
<sequence length="249" mass="28623">MENLVYYNYEESHSWKARSPQDEFAFDLVSWLLKTGLVHQEYQDILSDSIIRSFSSYGKMLSIDKSDRICTVILPLLNGYLRAIEDSSFAWNSSSFGKAMDLAKTLLVDDTLDAIRNAVSQVNETTELTYAKGFLQKYWESEPLSSNMLIYRFLACIRNILIRQLEYTEKQDSLQSTDFKSLWHALSSANVVSNLPETEATKKDLRAAYVMSLKYFGDIKQYMDGLEYPSKDFVLELYCTNILVSSLVC</sequence>